<dbReference type="NCBIfam" id="TIGR04291">
    <property type="entry name" value="arsen_driv_ArsA"/>
    <property type="match status" value="1"/>
</dbReference>
<accession>A0A2B2FR91</accession>
<feature type="domain" description="AAA+ ATPase" evidence="2">
    <location>
        <begin position="12"/>
        <end position="236"/>
    </location>
</feature>
<evidence type="ECO:0000259" key="2">
    <source>
        <dbReference type="SMART" id="SM00382"/>
    </source>
</evidence>
<dbReference type="CDD" id="cd02035">
    <property type="entry name" value="ArsA"/>
    <property type="match status" value="2"/>
</dbReference>
<sequence>MTNLFNPSTMTFTPFLFFTGKGGVGKTSTACATAITLADMGKQVLLISTDPASNLQDVFEIELTNKPKEIPSVPNLQVANLDPETAAHEYKERVVGPYRGKLPDAVIATMEEQLSGACTVEMAAFDEFSTLLTNKELTSKFDHIIFDTAPTGHTLRLLQLPTAWSGFLEESTHGASCLGPLAGLGDKKELYSQTVQALSNPSQTMLLLVTRPDSSPLQEAERAAHELKEIGVSNQFLLVNGILKDYMQNDNVSNALFKRQSRALENMAEELKNLPTYEIPLVPFNVTGIENMRKLVQPMENLSISGEEANTVSIPSLQTLITNLSESGKRVIFTMGKGGVGKTTVASAIAVGLAEKGHHVHLTTTDPAAHIDYVMHGEQGNITISRIDPKVEVENYRKEVIEQAKDTVDEEGLAYLEEDLRSPCTEEIAVFRALADIVERANDEIVVIDTAPTGHTLLLLDAAQTYHKEIARSSGEVPQSVKNLLPRLRNPEETSVVIVTLAEATPVHEASRLQEDLKRADITPKWWVINQSFYATHTTDLVLRGRAQSEIQWIQAVQKESQNSCVIIPWQSEDIVGYEKLKDLVK</sequence>
<proteinExistence type="inferred from homology"/>
<dbReference type="PIRSF" id="PIRSF001327">
    <property type="entry name" value="Arsenical_pump-driving_ATPase"/>
    <property type="match status" value="1"/>
</dbReference>
<feature type="domain" description="AAA+ ATPase" evidence="2">
    <location>
        <begin position="328"/>
        <end position="521"/>
    </location>
</feature>
<dbReference type="AlphaFoldDB" id="A0A2B2FR91"/>
<evidence type="ECO:0000313" key="3">
    <source>
        <dbReference type="EMBL" id="PES99184.1"/>
    </source>
</evidence>
<dbReference type="Gene3D" id="3.40.50.300">
    <property type="entry name" value="P-loop containing nucleotide triphosphate hydrolases"/>
    <property type="match status" value="2"/>
</dbReference>
<dbReference type="Proteomes" id="UP000220900">
    <property type="component" value="Unassembled WGS sequence"/>
</dbReference>
<dbReference type="GO" id="GO:0016887">
    <property type="term" value="F:ATP hydrolysis activity"/>
    <property type="evidence" value="ECO:0007669"/>
    <property type="project" value="InterPro"/>
</dbReference>
<gene>
    <name evidence="3" type="primary">arsA</name>
    <name evidence="3" type="ORF">CN491_02550</name>
</gene>
<dbReference type="SMART" id="SM00382">
    <property type="entry name" value="AAA"/>
    <property type="match status" value="2"/>
</dbReference>
<dbReference type="Pfam" id="PF02374">
    <property type="entry name" value="ArsA_ATPase"/>
    <property type="match status" value="2"/>
</dbReference>
<dbReference type="RefSeq" id="WP_098266595.1">
    <property type="nucleotide sequence ID" value="NZ_NTZF01000003.1"/>
</dbReference>
<dbReference type="PANTHER" id="PTHR10803">
    <property type="entry name" value="ARSENICAL PUMP-DRIVING ATPASE ARSENITE-TRANSLOCATING ATPASE"/>
    <property type="match status" value="1"/>
</dbReference>
<dbReference type="InterPro" id="IPR025723">
    <property type="entry name" value="ArsA/GET3_ATPase-like"/>
</dbReference>
<name>A0A2B2FR91_BACCE</name>
<dbReference type="InterPro" id="IPR003593">
    <property type="entry name" value="AAA+_ATPase"/>
</dbReference>
<evidence type="ECO:0000313" key="4">
    <source>
        <dbReference type="Proteomes" id="UP000220900"/>
    </source>
</evidence>
<organism evidence="3 4">
    <name type="scientific">Bacillus cereus</name>
    <dbReference type="NCBI Taxonomy" id="1396"/>
    <lineage>
        <taxon>Bacteria</taxon>
        <taxon>Bacillati</taxon>
        <taxon>Bacillota</taxon>
        <taxon>Bacilli</taxon>
        <taxon>Bacillales</taxon>
        <taxon>Bacillaceae</taxon>
        <taxon>Bacillus</taxon>
        <taxon>Bacillus cereus group</taxon>
    </lineage>
</organism>
<evidence type="ECO:0000256" key="1">
    <source>
        <dbReference type="ARBA" id="ARBA00011040"/>
    </source>
</evidence>
<comment type="caution">
    <text evidence="3">The sequence shown here is derived from an EMBL/GenBank/DDBJ whole genome shotgun (WGS) entry which is preliminary data.</text>
</comment>
<dbReference type="InterPro" id="IPR027417">
    <property type="entry name" value="P-loop_NTPase"/>
</dbReference>
<reference evidence="3 4" key="1">
    <citation type="submission" date="2017-09" db="EMBL/GenBank/DDBJ databases">
        <title>Large-scale bioinformatics analysis of Bacillus genomes uncovers conserved roles of natural products in bacterial physiology.</title>
        <authorList>
            <consortium name="Agbiome Team Llc"/>
            <person name="Bleich R.M."/>
            <person name="Grubbs K.J."/>
            <person name="Santa Maria K.C."/>
            <person name="Allen S.E."/>
            <person name="Farag S."/>
            <person name="Shank E.A."/>
            <person name="Bowers A."/>
        </authorList>
    </citation>
    <scope>NUCLEOTIDE SEQUENCE [LARGE SCALE GENOMIC DNA]</scope>
    <source>
        <strain evidence="3 4">AFS002368</strain>
    </source>
</reference>
<dbReference type="PANTHER" id="PTHR10803:SF3">
    <property type="entry name" value="ATPASE GET3"/>
    <property type="match status" value="1"/>
</dbReference>
<dbReference type="InterPro" id="IPR016300">
    <property type="entry name" value="ATPase_ArsA/GET3"/>
</dbReference>
<dbReference type="InterPro" id="IPR027541">
    <property type="entry name" value="Ars_ATPase"/>
</dbReference>
<dbReference type="EMBL" id="NTZF01000003">
    <property type="protein sequence ID" value="PES99184.1"/>
    <property type="molecule type" value="Genomic_DNA"/>
</dbReference>
<dbReference type="GO" id="GO:0015446">
    <property type="term" value="F:ATPase-coupled arsenite transmembrane transporter activity"/>
    <property type="evidence" value="ECO:0007669"/>
    <property type="project" value="InterPro"/>
</dbReference>
<protein>
    <submittedName>
        <fullName evidence="3">Arsenical pump-driving ATPase</fullName>
    </submittedName>
</protein>
<dbReference type="NCBIfam" id="TIGR00345">
    <property type="entry name" value="GET3_arsA_TRC40"/>
    <property type="match status" value="1"/>
</dbReference>
<dbReference type="SUPFAM" id="SSF52540">
    <property type="entry name" value="P-loop containing nucleoside triphosphate hydrolases"/>
    <property type="match status" value="2"/>
</dbReference>
<comment type="similarity">
    <text evidence="1">Belongs to the arsA ATPase family.</text>
</comment>
<dbReference type="GO" id="GO:0005524">
    <property type="term" value="F:ATP binding"/>
    <property type="evidence" value="ECO:0007669"/>
    <property type="project" value="InterPro"/>
</dbReference>